<dbReference type="AlphaFoldDB" id="A0A9N9KCE5"/>
<organism evidence="1 2">
    <name type="scientific">Dentiscutata erythropus</name>
    <dbReference type="NCBI Taxonomy" id="1348616"/>
    <lineage>
        <taxon>Eukaryota</taxon>
        <taxon>Fungi</taxon>
        <taxon>Fungi incertae sedis</taxon>
        <taxon>Mucoromycota</taxon>
        <taxon>Glomeromycotina</taxon>
        <taxon>Glomeromycetes</taxon>
        <taxon>Diversisporales</taxon>
        <taxon>Gigasporaceae</taxon>
        <taxon>Dentiscutata</taxon>
    </lineage>
</organism>
<sequence length="47" mass="5466">AYADNLTIGIGRLSDWKEVQKLFDLYERASNTRINKHKTKMVPLTVM</sequence>
<evidence type="ECO:0000313" key="2">
    <source>
        <dbReference type="Proteomes" id="UP000789405"/>
    </source>
</evidence>
<evidence type="ECO:0000313" key="1">
    <source>
        <dbReference type="EMBL" id="CAG8820489.1"/>
    </source>
</evidence>
<dbReference type="EMBL" id="CAJVPY010059436">
    <property type="protein sequence ID" value="CAG8820489.1"/>
    <property type="molecule type" value="Genomic_DNA"/>
</dbReference>
<feature type="non-terminal residue" evidence="1">
    <location>
        <position position="47"/>
    </location>
</feature>
<dbReference type="Proteomes" id="UP000789405">
    <property type="component" value="Unassembled WGS sequence"/>
</dbReference>
<keyword evidence="2" id="KW-1185">Reference proteome</keyword>
<dbReference type="OrthoDB" id="2417874at2759"/>
<accession>A0A9N9KCE5</accession>
<protein>
    <submittedName>
        <fullName evidence="1">21469_t:CDS:1</fullName>
    </submittedName>
</protein>
<reference evidence="1" key="1">
    <citation type="submission" date="2021-06" db="EMBL/GenBank/DDBJ databases">
        <authorList>
            <person name="Kallberg Y."/>
            <person name="Tangrot J."/>
            <person name="Rosling A."/>
        </authorList>
    </citation>
    <scope>NUCLEOTIDE SEQUENCE</scope>
    <source>
        <strain evidence="1">MA453B</strain>
    </source>
</reference>
<proteinExistence type="predicted"/>
<comment type="caution">
    <text evidence="1">The sequence shown here is derived from an EMBL/GenBank/DDBJ whole genome shotgun (WGS) entry which is preliminary data.</text>
</comment>
<gene>
    <name evidence="1" type="ORF">DERYTH_LOCUS26964</name>
</gene>
<name>A0A9N9KCE5_9GLOM</name>
<feature type="non-terminal residue" evidence="1">
    <location>
        <position position="1"/>
    </location>
</feature>